<feature type="transmembrane region" description="Helical" evidence="7">
    <location>
        <begin position="343"/>
        <end position="366"/>
    </location>
</feature>
<dbReference type="Proteomes" id="UP000435304">
    <property type="component" value="Unassembled WGS sequence"/>
</dbReference>
<feature type="transmembrane region" description="Helical" evidence="7">
    <location>
        <begin position="292"/>
        <end position="311"/>
    </location>
</feature>
<dbReference type="GO" id="GO:0005886">
    <property type="term" value="C:plasma membrane"/>
    <property type="evidence" value="ECO:0007669"/>
    <property type="project" value="UniProtKB-SubCell"/>
</dbReference>
<evidence type="ECO:0000256" key="6">
    <source>
        <dbReference type="SAM" id="MobiDB-lite"/>
    </source>
</evidence>
<keyword evidence="2" id="KW-1003">Cell membrane</keyword>
<dbReference type="Gene3D" id="1.20.1250.20">
    <property type="entry name" value="MFS general substrate transporter like domains"/>
    <property type="match status" value="1"/>
</dbReference>
<evidence type="ECO:0000256" key="7">
    <source>
        <dbReference type="SAM" id="Phobius"/>
    </source>
</evidence>
<comment type="subcellular location">
    <subcellularLocation>
        <location evidence="1">Cell membrane</location>
        <topology evidence="1">Multi-pass membrane protein</topology>
    </subcellularLocation>
</comment>
<dbReference type="PANTHER" id="PTHR43124:SF3">
    <property type="entry name" value="CHLORAMPHENICOL EFFLUX PUMP RV0191"/>
    <property type="match status" value="1"/>
</dbReference>
<reference evidence="8 9" key="1">
    <citation type="submission" date="2019-12" db="EMBL/GenBank/DDBJ databases">
        <title>Auraticoccus cholistani sp. nov., an actinomycete isolated from soil of Cholistan desert.</title>
        <authorList>
            <person name="Cheema M.T."/>
        </authorList>
    </citation>
    <scope>NUCLEOTIDE SEQUENCE [LARGE SCALE GENOMIC DNA]</scope>
    <source>
        <strain evidence="8 9">F435</strain>
    </source>
</reference>
<feature type="transmembrane region" description="Helical" evidence="7">
    <location>
        <begin position="378"/>
        <end position="399"/>
    </location>
</feature>
<keyword evidence="3 7" id="KW-0812">Transmembrane</keyword>
<feature type="transmembrane region" description="Helical" evidence="7">
    <location>
        <begin position="405"/>
        <end position="425"/>
    </location>
</feature>
<feature type="transmembrane region" description="Helical" evidence="7">
    <location>
        <begin position="249"/>
        <end position="272"/>
    </location>
</feature>
<feature type="region of interest" description="Disordered" evidence="6">
    <location>
        <begin position="1"/>
        <end position="38"/>
    </location>
</feature>
<name>A0A6A9UUD3_9ACTN</name>
<feature type="transmembrane region" description="Helical" evidence="7">
    <location>
        <begin position="210"/>
        <end position="228"/>
    </location>
</feature>
<feature type="compositionally biased region" description="Basic and acidic residues" evidence="6">
    <location>
        <begin position="1"/>
        <end position="11"/>
    </location>
</feature>
<dbReference type="SUPFAM" id="SSF103473">
    <property type="entry name" value="MFS general substrate transporter"/>
    <property type="match status" value="1"/>
</dbReference>
<evidence type="ECO:0000256" key="4">
    <source>
        <dbReference type="ARBA" id="ARBA00022989"/>
    </source>
</evidence>
<keyword evidence="9" id="KW-1185">Reference proteome</keyword>
<feature type="transmembrane region" description="Helical" evidence="7">
    <location>
        <begin position="122"/>
        <end position="141"/>
    </location>
</feature>
<dbReference type="InterPro" id="IPR011701">
    <property type="entry name" value="MFS"/>
</dbReference>
<dbReference type="InterPro" id="IPR050189">
    <property type="entry name" value="MFS_Efflux_Transporters"/>
</dbReference>
<feature type="transmembrane region" description="Helical" evidence="7">
    <location>
        <begin position="55"/>
        <end position="76"/>
    </location>
</feature>
<feature type="transmembrane region" description="Helical" evidence="7">
    <location>
        <begin position="96"/>
        <end position="115"/>
    </location>
</feature>
<evidence type="ECO:0000256" key="3">
    <source>
        <dbReference type="ARBA" id="ARBA00022692"/>
    </source>
</evidence>
<sequence>MRQHGVDRRGGDALGEEELLGGVEEPLPGGRTQTHVRQPRLPKVKRSLSLGPRTLALVVAATSLVAATYGLVRLGYGLFVPDVGRDLQLQASTAGAVTAGGSLAYCAAAAVAFLRARRFPRWTTAAAAGTAALGAAGMAVAASPALFAAAAVVGSAGAGLASPALVRVVARNLPAPAVSRHQSVVNSGTGPGLVAASLVALSLLPEWRTAWGVIAVVTALAGAAVLLLDRPGTDEASGETSDTGPGSGFAPRAWLVPGAAALLLGAATAPVWTYGRTQLLEAGGASPTASVTAWTALGLGSAATVLTAGALDRWTPAHAWALTAGTTAAATAALGWWPDSPVVAHLVCGLFGWGYTAATAALIAWASRIDPPQAAAGTAALFVALVAGQSAGSAAAGALSSAPGLPTTLLLGALTSLVAAAVAFLPARAAAGSPAAGRVAELDDRSA</sequence>
<dbReference type="AlphaFoldDB" id="A0A6A9UUD3"/>
<feature type="transmembrane region" description="Helical" evidence="7">
    <location>
        <begin position="182"/>
        <end position="204"/>
    </location>
</feature>
<feature type="compositionally biased region" description="Low complexity" evidence="6">
    <location>
        <begin position="20"/>
        <end position="30"/>
    </location>
</feature>
<gene>
    <name evidence="8" type="ORF">GC722_09670</name>
</gene>
<feature type="transmembrane region" description="Helical" evidence="7">
    <location>
        <begin position="147"/>
        <end position="170"/>
    </location>
</feature>
<accession>A0A6A9UUD3</accession>
<proteinExistence type="predicted"/>
<evidence type="ECO:0000256" key="5">
    <source>
        <dbReference type="ARBA" id="ARBA00023136"/>
    </source>
</evidence>
<comment type="caution">
    <text evidence="8">The sequence shown here is derived from an EMBL/GenBank/DDBJ whole genome shotgun (WGS) entry which is preliminary data.</text>
</comment>
<feature type="transmembrane region" description="Helical" evidence="7">
    <location>
        <begin position="318"/>
        <end position="337"/>
    </location>
</feature>
<keyword evidence="4 7" id="KW-1133">Transmembrane helix</keyword>
<dbReference type="GO" id="GO:0022857">
    <property type="term" value="F:transmembrane transporter activity"/>
    <property type="evidence" value="ECO:0007669"/>
    <property type="project" value="InterPro"/>
</dbReference>
<dbReference type="PANTHER" id="PTHR43124">
    <property type="entry name" value="PURINE EFFLUX PUMP PBUE"/>
    <property type="match status" value="1"/>
</dbReference>
<organism evidence="8 9">
    <name type="scientific">Auraticoccus cholistanensis</name>
    <dbReference type="NCBI Taxonomy" id="2656650"/>
    <lineage>
        <taxon>Bacteria</taxon>
        <taxon>Bacillati</taxon>
        <taxon>Actinomycetota</taxon>
        <taxon>Actinomycetes</taxon>
        <taxon>Propionibacteriales</taxon>
        <taxon>Propionibacteriaceae</taxon>
        <taxon>Auraticoccus</taxon>
    </lineage>
</organism>
<dbReference type="Pfam" id="PF07690">
    <property type="entry name" value="MFS_1"/>
    <property type="match status" value="1"/>
</dbReference>
<evidence type="ECO:0000256" key="1">
    <source>
        <dbReference type="ARBA" id="ARBA00004651"/>
    </source>
</evidence>
<dbReference type="InterPro" id="IPR036259">
    <property type="entry name" value="MFS_trans_sf"/>
</dbReference>
<evidence type="ECO:0000256" key="2">
    <source>
        <dbReference type="ARBA" id="ARBA00022475"/>
    </source>
</evidence>
<keyword evidence="5 7" id="KW-0472">Membrane</keyword>
<protein>
    <submittedName>
        <fullName evidence="8">MFS transporter</fullName>
    </submittedName>
</protein>
<evidence type="ECO:0000313" key="8">
    <source>
        <dbReference type="EMBL" id="MVA76291.1"/>
    </source>
</evidence>
<dbReference type="EMBL" id="WPCU01000005">
    <property type="protein sequence ID" value="MVA76291.1"/>
    <property type="molecule type" value="Genomic_DNA"/>
</dbReference>
<evidence type="ECO:0000313" key="9">
    <source>
        <dbReference type="Proteomes" id="UP000435304"/>
    </source>
</evidence>